<comment type="caution">
    <text evidence="1">The sequence shown here is derived from an EMBL/GenBank/DDBJ whole genome shotgun (WGS) entry which is preliminary data.</text>
</comment>
<protein>
    <submittedName>
        <fullName evidence="1">Uncharacterized protein</fullName>
    </submittedName>
</protein>
<dbReference type="PANTHER" id="PTHR34197">
    <property type="entry name" value="OS04G0591300 PROTEIN"/>
    <property type="match status" value="1"/>
</dbReference>
<dbReference type="OrthoDB" id="1931940at2759"/>
<keyword evidence="2" id="KW-1185">Reference proteome</keyword>
<sequence length="584" mass="65147">MKNRGKSIEHKIPDFNYSISSDTPCIKHPNSSPIGICSFCLNDKLLNLIYSDDTYNIHSCSGDGGSIGRISFLLENEKQSKTEQVILLRSSSNSVEIKKNRNGFWKIKRLLFKKYREKDDDKTETSDKVIEGVSRSRSLCSFRGGDDGNSDYGFSSAKISDVTGGLLFDYVDHPVVEPRKSENGGDFKSMRRKFANSESVCCSVSSKMLPVVQKGNTLRGSNTHLNTFLTSPSNVNSDKGMFGNNVDQDEDDFKNTRKKFTHSESVCCSDSPNMLSVVPNRTTYLKSSSKNSYRGVFFPCKESDFGNKMNQDEDDFKNTRKKFTHSESICCPDSPNIFPIIQKGTTYSATFLKSPSNVNLDKGMFFPIKGSDFGNNMDHDDGDFKNLRKEFPNTETVCCSDSPNMLPILQKGTARNKHSATFSKSSSNINSDRGIFSPIKGTDFGNTKDLDSVCCSDSPNMFSHSSHILQKQASSHSTSFLKSPCNTINSDRGIFDDDDSTFIDLKLDLLSSSSSRTSLSEPKLQLFSESMGKLRGGSCRMNEYDTRMKEGNSGKGNKVWKWISRKKTSTSKRDEINSNLIIKS</sequence>
<dbReference type="EMBL" id="MLFT02000011">
    <property type="protein sequence ID" value="PHT33521.1"/>
    <property type="molecule type" value="Genomic_DNA"/>
</dbReference>
<dbReference type="PANTHER" id="PTHR34197:SF3">
    <property type="entry name" value="DUF740 FAMILY PROTEIN"/>
    <property type="match status" value="1"/>
</dbReference>
<reference evidence="2" key="2">
    <citation type="journal article" date="2017" name="J. Anim. Genet.">
        <title>Multiple reference genome sequences of hot pepper reveal the massive evolution of plant disease resistance genes by retroduplication.</title>
        <authorList>
            <person name="Kim S."/>
            <person name="Park J."/>
            <person name="Yeom S.-I."/>
            <person name="Kim Y.-M."/>
            <person name="Seo E."/>
            <person name="Kim K.-T."/>
            <person name="Kim M.-S."/>
            <person name="Lee J.M."/>
            <person name="Cheong K."/>
            <person name="Shin H.-S."/>
            <person name="Kim S.-B."/>
            <person name="Han K."/>
            <person name="Lee J."/>
            <person name="Park M."/>
            <person name="Lee H.-A."/>
            <person name="Lee H.-Y."/>
            <person name="Lee Y."/>
            <person name="Oh S."/>
            <person name="Lee J.H."/>
            <person name="Choi E."/>
            <person name="Choi E."/>
            <person name="Lee S.E."/>
            <person name="Jeon J."/>
            <person name="Kim H."/>
            <person name="Choi G."/>
            <person name="Song H."/>
            <person name="Lee J."/>
            <person name="Lee S.-C."/>
            <person name="Kwon J.-K."/>
            <person name="Lee H.-Y."/>
            <person name="Koo N."/>
            <person name="Hong Y."/>
            <person name="Kim R.W."/>
            <person name="Kang W.-H."/>
            <person name="Huh J.H."/>
            <person name="Kang B.-C."/>
            <person name="Yang T.-J."/>
            <person name="Lee Y.-H."/>
            <person name="Bennetzen J.L."/>
            <person name="Choi D."/>
        </authorList>
    </citation>
    <scope>NUCLEOTIDE SEQUENCE [LARGE SCALE GENOMIC DNA]</scope>
    <source>
        <strain evidence="2">cv. PBC81</strain>
    </source>
</reference>
<organism evidence="1 2">
    <name type="scientific">Capsicum baccatum</name>
    <name type="common">Peruvian pepper</name>
    <dbReference type="NCBI Taxonomy" id="33114"/>
    <lineage>
        <taxon>Eukaryota</taxon>
        <taxon>Viridiplantae</taxon>
        <taxon>Streptophyta</taxon>
        <taxon>Embryophyta</taxon>
        <taxon>Tracheophyta</taxon>
        <taxon>Spermatophyta</taxon>
        <taxon>Magnoliopsida</taxon>
        <taxon>eudicotyledons</taxon>
        <taxon>Gunneridae</taxon>
        <taxon>Pentapetalae</taxon>
        <taxon>asterids</taxon>
        <taxon>lamiids</taxon>
        <taxon>Solanales</taxon>
        <taxon>Solanaceae</taxon>
        <taxon>Solanoideae</taxon>
        <taxon>Capsiceae</taxon>
        <taxon>Capsicum</taxon>
    </lineage>
</organism>
<accession>A0A2G2VKJ2</accession>
<reference evidence="1 2" key="1">
    <citation type="journal article" date="2017" name="Genome Biol.">
        <title>New reference genome sequences of hot pepper reveal the massive evolution of plant disease-resistance genes by retroduplication.</title>
        <authorList>
            <person name="Kim S."/>
            <person name="Park J."/>
            <person name="Yeom S.I."/>
            <person name="Kim Y.M."/>
            <person name="Seo E."/>
            <person name="Kim K.T."/>
            <person name="Kim M.S."/>
            <person name="Lee J.M."/>
            <person name="Cheong K."/>
            <person name="Shin H.S."/>
            <person name="Kim S.B."/>
            <person name="Han K."/>
            <person name="Lee J."/>
            <person name="Park M."/>
            <person name="Lee H.A."/>
            <person name="Lee H.Y."/>
            <person name="Lee Y."/>
            <person name="Oh S."/>
            <person name="Lee J.H."/>
            <person name="Choi E."/>
            <person name="Choi E."/>
            <person name="Lee S.E."/>
            <person name="Jeon J."/>
            <person name="Kim H."/>
            <person name="Choi G."/>
            <person name="Song H."/>
            <person name="Lee J."/>
            <person name="Lee S.C."/>
            <person name="Kwon J.K."/>
            <person name="Lee H.Y."/>
            <person name="Koo N."/>
            <person name="Hong Y."/>
            <person name="Kim R.W."/>
            <person name="Kang W.H."/>
            <person name="Huh J.H."/>
            <person name="Kang B.C."/>
            <person name="Yang T.J."/>
            <person name="Lee Y.H."/>
            <person name="Bennetzen J.L."/>
            <person name="Choi D."/>
        </authorList>
    </citation>
    <scope>NUCLEOTIDE SEQUENCE [LARGE SCALE GENOMIC DNA]</scope>
    <source>
        <strain evidence="2">cv. PBC81</strain>
    </source>
</reference>
<dbReference type="AlphaFoldDB" id="A0A2G2VKJ2"/>
<proteinExistence type="predicted"/>
<evidence type="ECO:0000313" key="2">
    <source>
        <dbReference type="Proteomes" id="UP000224567"/>
    </source>
</evidence>
<evidence type="ECO:0000313" key="1">
    <source>
        <dbReference type="EMBL" id="PHT33521.1"/>
    </source>
</evidence>
<name>A0A2G2VKJ2_CAPBA</name>
<dbReference type="Proteomes" id="UP000224567">
    <property type="component" value="Unassembled WGS sequence"/>
</dbReference>
<gene>
    <name evidence="1" type="ORF">CQW23_25321</name>
</gene>